<dbReference type="EMBL" id="JAFMPM010000005">
    <property type="protein sequence ID" value="MBO0611604.1"/>
    <property type="molecule type" value="Genomic_DNA"/>
</dbReference>
<reference evidence="2" key="2">
    <citation type="submission" date="2021-04" db="EMBL/GenBank/DDBJ databases">
        <title>Complete Genome and methylome analysis of Thiothrix fructosivorans ATCC 49748.</title>
        <authorList>
            <person name="Fomenkov A."/>
            <person name="Sun L."/>
            <person name="Vincze T."/>
            <person name="Grabovich M.Y."/>
            <person name="Roberts R.J."/>
        </authorList>
    </citation>
    <scope>NUCLEOTIDE SEQUENCE</scope>
    <source>
        <strain evidence="2">ATCC 49748</strain>
    </source>
</reference>
<proteinExistence type="predicted"/>
<dbReference type="EMBL" id="CP072748">
    <property type="protein sequence ID" value="QTX10732.1"/>
    <property type="molecule type" value="Genomic_DNA"/>
</dbReference>
<keyword evidence="1" id="KW-0614">Plasmid</keyword>
<dbReference type="Proteomes" id="UP000664466">
    <property type="component" value="Unassembled WGS sequence"/>
</dbReference>
<organism evidence="2">
    <name type="scientific">Thiothrix fructosivorans</name>
    <dbReference type="NCBI Taxonomy" id="111770"/>
    <lineage>
        <taxon>Bacteria</taxon>
        <taxon>Pseudomonadati</taxon>
        <taxon>Pseudomonadota</taxon>
        <taxon>Gammaproteobacteria</taxon>
        <taxon>Thiotrichales</taxon>
        <taxon>Thiotrichaceae</taxon>
        <taxon>Thiothrix</taxon>
    </lineage>
</organism>
<evidence type="ECO:0000313" key="1">
    <source>
        <dbReference type="EMBL" id="MBO0611604.1"/>
    </source>
</evidence>
<keyword evidence="3" id="KW-1185">Reference proteome</keyword>
<evidence type="ECO:0000313" key="2">
    <source>
        <dbReference type="EMBL" id="QTX10732.1"/>
    </source>
</evidence>
<accession>A0A8B0SP99</accession>
<protein>
    <submittedName>
        <fullName evidence="2">Uncharacterized protein</fullName>
    </submittedName>
</protein>
<name>A0A8B0SP99_9GAMM</name>
<dbReference type="RefSeq" id="WP_207249505.1">
    <property type="nucleotide sequence ID" value="NZ_JAFMPM010000005.1"/>
</dbReference>
<sequence length="380" mass="44151">MVKPTIYKQYLIIIFLAALWISSPVLADDGYYYSYPITAKPSSPDWWQRVNGGKLKPPPITDIDGLIEPELFEKHWQALCSISNQNTPDFNTIPKGYAGQLILVDDHYHEAGYKCYRNKGKDGYKVILQKENNGFRFIAPIEYITDTAKIFHTEEYHLALYDFLASDVRTDVTLYKGAYDSRMGFYDFIIKTGNKLSGIEFDELDWKYVFFDLTPDEIERWYVRHNTRDTYQSSDSHSHSKGSTISDGTQYIFRETGGLTILSDKGKLKNLPVLVTYPHWKKVRFIPASDDNQKNLSDLTVLIGQNLTRMKGEESAWASHWITGEGMLTLDNGQQVKTTNAQRLQTWLERYLRKQDVSLKKVQEYFFTQDIWVYLSMDHQ</sequence>
<geneLocation type="plasmid" evidence="1">
    <name>pTfr446</name>
</geneLocation>
<dbReference type="AlphaFoldDB" id="A0A8B0SP99"/>
<evidence type="ECO:0000313" key="3">
    <source>
        <dbReference type="Proteomes" id="UP000664466"/>
    </source>
</evidence>
<gene>
    <name evidence="1" type="ORF">J1836_01500</name>
    <name evidence="2" type="ORF">J1836_019570</name>
</gene>
<reference evidence="1 3" key="1">
    <citation type="submission" date="2021-03" db="EMBL/GenBank/DDBJ databases">
        <title>Draft genome and methylome analysis of Thiotrix fructosivoruns ATCC 49748.</title>
        <authorList>
            <person name="Fomenkov A."/>
            <person name="Grabovich M.Y."/>
            <person name="Roberts R.J."/>
        </authorList>
    </citation>
    <scope>NUCLEOTIDE SEQUENCE [LARGE SCALE GENOMIC DNA]</scope>
    <source>
        <strain evidence="1 3">ATCC 49748</strain>
        <plasmid evidence="1">pTfr446</plasmid>
    </source>
</reference>